<sequence>MSPRPANASRADIIAMLQEGHSNSRIAGELRVDKHRVRRIREELGLPAYVPIEQTRTIEEKWKLYARPVDGGHIEWTGERVGAAGTPVMRYKDGTYSPAAIAFEMQHGRPPQGYAIADCGHKRCIAPDHVDDEAGRQAKRQELRRSNGLDDRQDTCPYGHDHSTHGRLERDGRPYCEACKRERKAEPEAQREVRAKARETLRRDIETLLRKNIPQMHIAKQLGVAPATVQRTREALGLPAPRCGPRERYGSLAEAFHANTEAIDDGHLRWKRSTPHVCYRQQRIPAARVSFELHHGRQPVGPVLTGCGMDGCVAGGHLEDRPMREANKRADKAFAAIFGTPA</sequence>
<dbReference type="Proteomes" id="UP000235943">
    <property type="component" value="Unassembled WGS sequence"/>
</dbReference>
<dbReference type="AlphaFoldDB" id="A0A2N8TLA2"/>
<name>A0A2N8TLA2_9ACTN</name>
<keyword evidence="3" id="KW-1185">Reference proteome</keyword>
<dbReference type="EMBL" id="POUC01000191">
    <property type="protein sequence ID" value="PNG19739.1"/>
    <property type="molecule type" value="Genomic_DNA"/>
</dbReference>
<dbReference type="RefSeq" id="WP_102911135.1">
    <property type="nucleotide sequence ID" value="NZ_POUC01000191.1"/>
</dbReference>
<evidence type="ECO:0000313" key="2">
    <source>
        <dbReference type="EMBL" id="PNG19739.1"/>
    </source>
</evidence>
<organism evidence="2 3">
    <name type="scientific">Streptomyces cahuitamycinicus</name>
    <dbReference type="NCBI Taxonomy" id="2070367"/>
    <lineage>
        <taxon>Bacteria</taxon>
        <taxon>Bacillati</taxon>
        <taxon>Actinomycetota</taxon>
        <taxon>Actinomycetes</taxon>
        <taxon>Kitasatosporales</taxon>
        <taxon>Streptomycetaceae</taxon>
        <taxon>Streptomyces</taxon>
    </lineage>
</organism>
<feature type="region of interest" description="Disordered" evidence="1">
    <location>
        <begin position="131"/>
        <end position="169"/>
    </location>
</feature>
<comment type="caution">
    <text evidence="2">The sequence shown here is derived from an EMBL/GenBank/DDBJ whole genome shotgun (WGS) entry which is preliminary data.</text>
</comment>
<gene>
    <name evidence="2" type="ORF">C1J00_24045</name>
</gene>
<dbReference type="OrthoDB" id="4246507at2"/>
<reference evidence="2 3" key="1">
    <citation type="submission" date="2018-01" db="EMBL/GenBank/DDBJ databases">
        <title>Draft genome sequence of Streptomyces sp. 13K301.</title>
        <authorList>
            <person name="Sahin N."/>
            <person name="Saygin H."/>
            <person name="Ay H."/>
        </authorList>
    </citation>
    <scope>NUCLEOTIDE SEQUENCE [LARGE SCALE GENOMIC DNA]</scope>
    <source>
        <strain evidence="2 3">13K301</strain>
    </source>
</reference>
<evidence type="ECO:0000256" key="1">
    <source>
        <dbReference type="SAM" id="MobiDB-lite"/>
    </source>
</evidence>
<proteinExistence type="predicted"/>
<protein>
    <submittedName>
        <fullName evidence="2">Uncharacterized protein</fullName>
    </submittedName>
</protein>
<evidence type="ECO:0000313" key="3">
    <source>
        <dbReference type="Proteomes" id="UP000235943"/>
    </source>
</evidence>
<accession>A0A2N8TLA2</accession>